<protein>
    <recommendedName>
        <fullName evidence="4">Secreted protein</fullName>
    </recommendedName>
</protein>
<keyword evidence="3" id="KW-1185">Reference proteome</keyword>
<evidence type="ECO:0008006" key="4">
    <source>
        <dbReference type="Google" id="ProtNLM"/>
    </source>
</evidence>
<dbReference type="EMBL" id="JAVREU010000004">
    <property type="protein sequence ID" value="MDT0388262.1"/>
    <property type="molecule type" value="Genomic_DNA"/>
</dbReference>
<comment type="caution">
    <text evidence="2">The sequence shown here is derived from an EMBL/GenBank/DDBJ whole genome shotgun (WGS) entry which is preliminary data.</text>
</comment>
<keyword evidence="1" id="KW-0472">Membrane</keyword>
<accession>A0ABU2P7Y9</accession>
<gene>
    <name evidence="2" type="ORF">RM641_12580</name>
</gene>
<evidence type="ECO:0000313" key="2">
    <source>
        <dbReference type="EMBL" id="MDT0388262.1"/>
    </source>
</evidence>
<keyword evidence="1" id="KW-0812">Transmembrane</keyword>
<keyword evidence="1" id="KW-1133">Transmembrane helix</keyword>
<reference evidence="3" key="1">
    <citation type="submission" date="2023-07" db="EMBL/GenBank/DDBJ databases">
        <title>30 novel species of actinomycetes from the DSMZ collection.</title>
        <authorList>
            <person name="Nouioui I."/>
        </authorList>
    </citation>
    <scope>NUCLEOTIDE SEQUENCE [LARGE SCALE GENOMIC DNA]</scope>
    <source>
        <strain evidence="3">DSM 41921</strain>
    </source>
</reference>
<name>A0ABU2P7Y9_9ACTN</name>
<organism evidence="2 3">
    <name type="scientific">Streptomyces dubilierae</name>
    <dbReference type="NCBI Taxonomy" id="3075533"/>
    <lineage>
        <taxon>Bacteria</taxon>
        <taxon>Bacillati</taxon>
        <taxon>Actinomycetota</taxon>
        <taxon>Actinomycetes</taxon>
        <taxon>Kitasatosporales</taxon>
        <taxon>Streptomycetaceae</taxon>
        <taxon>Streptomyces</taxon>
    </lineage>
</organism>
<sequence>MEWGTLGVAAAGALFGIAATVITDVFRSRREKHQRWVDAKQVAYARFLTALAQTHSRMTLAAAREEGGPARRQAIHDAFLSDPQHADAKSVLREVALTAPDHVHRAAESVYQQLRAARDILAEDGTDFSTLEYQQVIRPFFDDLDALQRLMRDDLQPPAERRV</sequence>
<dbReference type="RefSeq" id="WP_311681323.1">
    <property type="nucleotide sequence ID" value="NZ_JAVREU010000004.1"/>
</dbReference>
<evidence type="ECO:0000256" key="1">
    <source>
        <dbReference type="SAM" id="Phobius"/>
    </source>
</evidence>
<feature type="transmembrane region" description="Helical" evidence="1">
    <location>
        <begin position="6"/>
        <end position="26"/>
    </location>
</feature>
<proteinExistence type="predicted"/>
<evidence type="ECO:0000313" key="3">
    <source>
        <dbReference type="Proteomes" id="UP001183586"/>
    </source>
</evidence>
<dbReference type="Proteomes" id="UP001183586">
    <property type="component" value="Unassembled WGS sequence"/>
</dbReference>